<dbReference type="SMART" id="SM00108">
    <property type="entry name" value="B_lectin"/>
    <property type="match status" value="1"/>
</dbReference>
<feature type="domain" description="Bulb-type lectin" evidence="4">
    <location>
        <begin position="17"/>
        <end position="140"/>
    </location>
</feature>
<sequence length="335" mass="37112">MSSRFSFPILISQLLLIWISLAQTAVPANKNFKYTNEDFHSSFVSIIPLLLPSFLGLRMGNRHSESTMRWVWDANRAKPVREKATLTFGTDGNLVLADVDGTVAWQTGTANKDVIGLELLPDGNLVLVDSKGKFVWQSFDHQWTSPGSISPFQWTKQAIFHEQCYTTSSGSASLSRAKYNATYSMLRISSDGNLKIYTYEEHVDYGAWEVTYVLFDRDEGRESECKMPQRCGLLGVCEDDQCVACPRPNGLTGWSKSCAPPVLSACVGVEHFTNGVTSGSGPTIVGDCRKKCDSDCECLGFFYREESSMCLLAPALGTLNKVDNQSHVAYIKMSK</sequence>
<reference evidence="5" key="1">
    <citation type="submission" date="2023-02" db="EMBL/GenBank/DDBJ databases">
        <title>Genome of toxic invasive species Heracleum sosnowskyi carries increased number of genes despite the absence of recent whole-genome duplications.</title>
        <authorList>
            <person name="Schelkunov M."/>
            <person name="Shtratnikova V."/>
            <person name="Makarenko M."/>
            <person name="Klepikova A."/>
            <person name="Omelchenko D."/>
            <person name="Novikova G."/>
            <person name="Obukhova E."/>
            <person name="Bogdanov V."/>
            <person name="Penin A."/>
            <person name="Logacheva M."/>
        </authorList>
    </citation>
    <scope>NUCLEOTIDE SEQUENCE</scope>
    <source>
        <strain evidence="5">Hsosn_3</strain>
        <tissue evidence="5">Leaf</tissue>
    </source>
</reference>
<dbReference type="Gene3D" id="2.90.10.10">
    <property type="entry name" value="Bulb-type lectin domain"/>
    <property type="match status" value="1"/>
</dbReference>
<dbReference type="InterPro" id="IPR001480">
    <property type="entry name" value="Bulb-type_lectin_dom"/>
</dbReference>
<evidence type="ECO:0000313" key="6">
    <source>
        <dbReference type="Proteomes" id="UP001237642"/>
    </source>
</evidence>
<evidence type="ECO:0000256" key="3">
    <source>
        <dbReference type="SAM" id="SignalP"/>
    </source>
</evidence>
<dbReference type="AlphaFoldDB" id="A0AAD8GN58"/>
<feature type="chain" id="PRO_5041962854" description="Bulb-type lectin domain-containing protein" evidence="3">
    <location>
        <begin position="25"/>
        <end position="335"/>
    </location>
</feature>
<feature type="signal peptide" evidence="3">
    <location>
        <begin position="1"/>
        <end position="24"/>
    </location>
</feature>
<dbReference type="PANTHER" id="PTHR47976">
    <property type="entry name" value="G-TYPE LECTIN S-RECEPTOR-LIKE SERINE/THREONINE-PROTEIN KINASE SD2-5"/>
    <property type="match status" value="1"/>
</dbReference>
<dbReference type="Pfam" id="PF01453">
    <property type="entry name" value="B_lectin"/>
    <property type="match status" value="1"/>
</dbReference>
<evidence type="ECO:0000256" key="2">
    <source>
        <dbReference type="ARBA" id="ARBA00023180"/>
    </source>
</evidence>
<dbReference type="EMBL" id="JAUIZM010000046">
    <property type="protein sequence ID" value="KAK1351324.1"/>
    <property type="molecule type" value="Genomic_DNA"/>
</dbReference>
<dbReference type="InterPro" id="IPR051343">
    <property type="entry name" value="G-type_lectin_kinases/EP1-like"/>
</dbReference>
<organism evidence="5 6">
    <name type="scientific">Heracleum sosnowskyi</name>
    <dbReference type="NCBI Taxonomy" id="360622"/>
    <lineage>
        <taxon>Eukaryota</taxon>
        <taxon>Viridiplantae</taxon>
        <taxon>Streptophyta</taxon>
        <taxon>Embryophyta</taxon>
        <taxon>Tracheophyta</taxon>
        <taxon>Spermatophyta</taxon>
        <taxon>Magnoliopsida</taxon>
        <taxon>eudicotyledons</taxon>
        <taxon>Gunneridae</taxon>
        <taxon>Pentapetalae</taxon>
        <taxon>asterids</taxon>
        <taxon>campanulids</taxon>
        <taxon>Apiales</taxon>
        <taxon>Apiaceae</taxon>
        <taxon>Apioideae</taxon>
        <taxon>apioid superclade</taxon>
        <taxon>Tordylieae</taxon>
        <taxon>Tordyliinae</taxon>
        <taxon>Heracleum</taxon>
    </lineage>
</organism>
<dbReference type="SUPFAM" id="SSF51110">
    <property type="entry name" value="alpha-D-mannose-specific plant lectins"/>
    <property type="match status" value="1"/>
</dbReference>
<evidence type="ECO:0000313" key="5">
    <source>
        <dbReference type="EMBL" id="KAK1351324.1"/>
    </source>
</evidence>
<keyword evidence="2" id="KW-0325">Glycoprotein</keyword>
<comment type="caution">
    <text evidence="5">The sequence shown here is derived from an EMBL/GenBank/DDBJ whole genome shotgun (WGS) entry which is preliminary data.</text>
</comment>
<keyword evidence="1 3" id="KW-0732">Signal</keyword>
<dbReference type="PROSITE" id="PS50927">
    <property type="entry name" value="BULB_LECTIN"/>
    <property type="match status" value="1"/>
</dbReference>
<dbReference type="Proteomes" id="UP001237642">
    <property type="component" value="Unassembled WGS sequence"/>
</dbReference>
<keyword evidence="6" id="KW-1185">Reference proteome</keyword>
<protein>
    <recommendedName>
        <fullName evidence="4">Bulb-type lectin domain-containing protein</fullName>
    </recommendedName>
</protein>
<proteinExistence type="predicted"/>
<name>A0AAD8GN58_9APIA</name>
<dbReference type="CDD" id="cd00028">
    <property type="entry name" value="B_lectin"/>
    <property type="match status" value="1"/>
</dbReference>
<dbReference type="PANTHER" id="PTHR47976:SF115">
    <property type="entry name" value="RECEPTOR-LIKE SERINE_THREONINE-PROTEIN KINASE"/>
    <property type="match status" value="1"/>
</dbReference>
<evidence type="ECO:0000256" key="1">
    <source>
        <dbReference type="ARBA" id="ARBA00022729"/>
    </source>
</evidence>
<evidence type="ECO:0000259" key="4">
    <source>
        <dbReference type="PROSITE" id="PS50927"/>
    </source>
</evidence>
<accession>A0AAD8GN58</accession>
<gene>
    <name evidence="5" type="ORF">POM88_054456</name>
</gene>
<dbReference type="InterPro" id="IPR036426">
    <property type="entry name" value="Bulb-type_lectin_dom_sf"/>
</dbReference>
<reference evidence="5" key="2">
    <citation type="submission" date="2023-05" db="EMBL/GenBank/DDBJ databases">
        <authorList>
            <person name="Schelkunov M.I."/>
        </authorList>
    </citation>
    <scope>NUCLEOTIDE SEQUENCE</scope>
    <source>
        <strain evidence="5">Hsosn_3</strain>
        <tissue evidence="5">Leaf</tissue>
    </source>
</reference>